<dbReference type="SUPFAM" id="SSF53850">
    <property type="entry name" value="Periplasmic binding protein-like II"/>
    <property type="match status" value="1"/>
</dbReference>
<keyword evidence="4" id="KW-1185">Reference proteome</keyword>
<dbReference type="CDD" id="cd13589">
    <property type="entry name" value="PBP2_polyamine_RpCGA009"/>
    <property type="match status" value="1"/>
</dbReference>
<dbReference type="Proteomes" id="UP000644588">
    <property type="component" value="Unassembled WGS sequence"/>
</dbReference>
<proteinExistence type="predicted"/>
<evidence type="ECO:0000313" key="4">
    <source>
        <dbReference type="Proteomes" id="UP000644588"/>
    </source>
</evidence>
<evidence type="ECO:0000256" key="1">
    <source>
        <dbReference type="ARBA" id="ARBA00022729"/>
    </source>
</evidence>
<organism evidence="3 4">
    <name type="scientific">Gluconobacter potus</name>
    <dbReference type="NCBI Taxonomy" id="2724927"/>
    <lineage>
        <taxon>Bacteria</taxon>
        <taxon>Pseudomonadati</taxon>
        <taxon>Pseudomonadota</taxon>
        <taxon>Alphaproteobacteria</taxon>
        <taxon>Acetobacterales</taxon>
        <taxon>Acetobacteraceae</taxon>
        <taxon>Gluconobacter</taxon>
    </lineage>
</organism>
<sequence length="350" mass="37957">MVSPVKWHLLLSSAFVAAFCLVSTARAGEVVFASWGGAYQDAVRDAWIMPFTKKTGISVIEDTGPSLAKIKVMVQTGSVSWDVVGTSGVSFVLGVQQGLFEPVPADLVDQSHIIPGARSPYGVPSEIFGTLIGYSRQAFPTHPPETFADFWDVKRFPGERILPARPVTVLEAALMADGVPAADVYNVLSTPAGLDRALDKVRQIRPSVAVWWNSAAQPVQALASGDAVMALGWNGRFQDGEDAGLPIGVSWAQSILQVGYFLLLKGAPDRREALDFMRYIASAEAQARLSRFISYGPVRTDVFEQISPAIQAHLPSSPEHLRDALFVDNAWWAEHGQDATERYTSVMQGN</sequence>
<keyword evidence="1 2" id="KW-0732">Signal</keyword>
<dbReference type="InterPro" id="IPR006059">
    <property type="entry name" value="SBP"/>
</dbReference>
<reference evidence="3" key="1">
    <citation type="submission" date="2020-04" db="EMBL/GenBank/DDBJ databases">
        <authorList>
            <person name="Sombolestani A."/>
        </authorList>
    </citation>
    <scope>NUCLEOTIDE SEQUENCE</scope>
    <source>
        <strain evidence="3">R-71646</strain>
    </source>
</reference>
<gene>
    <name evidence="3" type="ORF">HKD31_14125</name>
</gene>
<dbReference type="PANTHER" id="PTHR30222:SF2">
    <property type="entry name" value="ABC TRANSPORTER SUBSTRATE-BINDING PROTEIN"/>
    <property type="match status" value="1"/>
</dbReference>
<evidence type="ECO:0000313" key="3">
    <source>
        <dbReference type="EMBL" id="MBF0883867.1"/>
    </source>
</evidence>
<accession>A0ABR9YQP3</accession>
<reference evidence="3" key="2">
    <citation type="submission" date="2020-11" db="EMBL/GenBank/DDBJ databases">
        <title>Description of novel Gluconobacter species.</title>
        <authorList>
            <person name="Cleenwerck I."/>
            <person name="Cnockaert M."/>
            <person name="Borremans W."/>
            <person name="Wieme A.D."/>
            <person name="De Vuyst L."/>
            <person name="Vandamme P."/>
        </authorList>
    </citation>
    <scope>NUCLEOTIDE SEQUENCE</scope>
    <source>
        <strain evidence="3">R-71646</strain>
    </source>
</reference>
<dbReference type="Pfam" id="PF13416">
    <property type="entry name" value="SBP_bac_8"/>
    <property type="match status" value="1"/>
</dbReference>
<evidence type="ECO:0000256" key="2">
    <source>
        <dbReference type="SAM" id="SignalP"/>
    </source>
</evidence>
<feature type="signal peptide" evidence="2">
    <location>
        <begin position="1"/>
        <end position="27"/>
    </location>
</feature>
<comment type="caution">
    <text evidence="3">The sequence shown here is derived from an EMBL/GenBank/DDBJ whole genome shotgun (WGS) entry which is preliminary data.</text>
</comment>
<protein>
    <submittedName>
        <fullName evidence="3">ABC transporter substrate-binding protein</fullName>
    </submittedName>
</protein>
<dbReference type="Gene3D" id="3.40.190.10">
    <property type="entry name" value="Periplasmic binding protein-like II"/>
    <property type="match status" value="2"/>
</dbReference>
<dbReference type="EMBL" id="JABCQF010000015">
    <property type="protein sequence ID" value="MBF0883867.1"/>
    <property type="molecule type" value="Genomic_DNA"/>
</dbReference>
<feature type="chain" id="PRO_5047486292" evidence="2">
    <location>
        <begin position="28"/>
        <end position="350"/>
    </location>
</feature>
<name>A0ABR9YQP3_9PROT</name>
<dbReference type="PANTHER" id="PTHR30222">
    <property type="entry name" value="SPERMIDINE/PUTRESCINE-BINDING PERIPLASMIC PROTEIN"/>
    <property type="match status" value="1"/>
</dbReference>